<keyword evidence="1" id="KW-0808">Transferase</keyword>
<dbReference type="InterPro" id="IPR010941">
    <property type="entry name" value="PhaC_N"/>
</dbReference>
<evidence type="ECO:0000313" key="5">
    <source>
        <dbReference type="EMBL" id="GHG99071.1"/>
    </source>
</evidence>
<dbReference type="Pfam" id="PF12551">
    <property type="entry name" value="PHBC_N"/>
    <property type="match status" value="1"/>
</dbReference>
<sequence>MKDDLPISPEENAQPLHQSERELAQMTDTAYRAAISQLTTGLSPASLLLNYYDWALHMAMSPGKQMQLAELAVENGVRFYRYLAECALNHQAGVCEQPDSHDRRFRHEGWNHQPFNAFQQAFLLTQKWWDEATTNVRGVALEHEKVVNFTARQLLDAMAPTNFILSNPEILAKTVETGGRNLIDGWHNYMEDLRRVLLKEKEPQPEEFQVGKTLAVTPGKVIYRNRLIELIQYAPTTDKVQPEPVLIVPAWIMKYYILDLSPENSMVKFLTDQGFTVFMVSWRNPDAEDAELGMMDYRQMGPMAAIDQIQQITGAARIHGVGYCLGGTLLSIAAAAMARDGDDRLATMTLLAAQMDFTEAGELTLFINESEVSFLEDMMWKNGYLDASQMAGAFQLLRSNDLIWSRLQHEYLMGERPTSNDLMAWNSDTTRMPYRMHSEYLRHLFLDNDFAAGRFEVEGFPVTPRDINVPIFAVGTETDHVAPWKSAYKTGELTRSEDVTFVLTNGGHNAGVVSEPGHPRRHYRMGHIFTNNHYTSAEEWAEKAKEYQGSWWLGWVDWLKMHQTGEQIAPPKMGKAICDAPGTYVLIP</sequence>
<comment type="caution">
    <text evidence="5">The sequence shown here is derived from an EMBL/GenBank/DDBJ whole genome shotgun (WGS) entry which is preliminary data.</text>
</comment>
<evidence type="ECO:0000256" key="2">
    <source>
        <dbReference type="ARBA" id="ARBA00023315"/>
    </source>
</evidence>
<dbReference type="EMBL" id="BNAP01000022">
    <property type="protein sequence ID" value="GHG99071.1"/>
    <property type="molecule type" value="Genomic_DNA"/>
</dbReference>
<dbReference type="InterPro" id="IPR022211">
    <property type="entry name" value="PHBC_N"/>
</dbReference>
<evidence type="ECO:0000259" key="3">
    <source>
        <dbReference type="Pfam" id="PF07167"/>
    </source>
</evidence>
<dbReference type="RefSeq" id="WP_229861814.1">
    <property type="nucleotide sequence ID" value="NZ_BNAP01000022.1"/>
</dbReference>
<reference evidence="5" key="2">
    <citation type="submission" date="2020-09" db="EMBL/GenBank/DDBJ databases">
        <authorList>
            <person name="Sun Q."/>
            <person name="Zhou Y."/>
        </authorList>
    </citation>
    <scope>NUCLEOTIDE SEQUENCE</scope>
    <source>
        <strain evidence="5">CGMCC 1.7081</strain>
    </source>
</reference>
<dbReference type="Gene3D" id="3.40.50.1820">
    <property type="entry name" value="alpha/beta hydrolase"/>
    <property type="match status" value="1"/>
</dbReference>
<dbReference type="Pfam" id="PF07167">
    <property type="entry name" value="PhaC_N"/>
    <property type="match status" value="1"/>
</dbReference>
<feature type="domain" description="Poly-beta-hydroxybutyrate polymerase N-terminal" evidence="4">
    <location>
        <begin position="24"/>
        <end position="64"/>
    </location>
</feature>
<proteinExistence type="predicted"/>
<dbReference type="PANTHER" id="PTHR36837">
    <property type="entry name" value="POLY(3-HYDROXYALKANOATE) POLYMERASE SUBUNIT PHAC"/>
    <property type="match status" value="1"/>
</dbReference>
<evidence type="ECO:0000259" key="4">
    <source>
        <dbReference type="Pfam" id="PF12551"/>
    </source>
</evidence>
<keyword evidence="6" id="KW-1185">Reference proteome</keyword>
<dbReference type="AlphaFoldDB" id="A0A8J3MEU3"/>
<organism evidence="5 6">
    <name type="scientific">Pseudodonghicola xiamenensis</name>
    <dbReference type="NCBI Taxonomy" id="337702"/>
    <lineage>
        <taxon>Bacteria</taxon>
        <taxon>Pseudomonadati</taxon>
        <taxon>Pseudomonadota</taxon>
        <taxon>Alphaproteobacteria</taxon>
        <taxon>Rhodobacterales</taxon>
        <taxon>Paracoccaceae</taxon>
        <taxon>Pseudodonghicola</taxon>
    </lineage>
</organism>
<dbReference type="GO" id="GO:0016746">
    <property type="term" value="F:acyltransferase activity"/>
    <property type="evidence" value="ECO:0007669"/>
    <property type="project" value="UniProtKB-KW"/>
</dbReference>
<dbReference type="SUPFAM" id="SSF53474">
    <property type="entry name" value="alpha/beta-Hydrolases"/>
    <property type="match status" value="1"/>
</dbReference>
<dbReference type="PANTHER" id="PTHR36837:SF5">
    <property type="entry name" value="POLY-3-HYDROXYBUTYRATE SYNTHASE"/>
    <property type="match status" value="1"/>
</dbReference>
<evidence type="ECO:0000256" key="1">
    <source>
        <dbReference type="ARBA" id="ARBA00022679"/>
    </source>
</evidence>
<dbReference type="GO" id="GO:0042619">
    <property type="term" value="P:poly-hydroxybutyrate biosynthetic process"/>
    <property type="evidence" value="ECO:0007669"/>
    <property type="project" value="InterPro"/>
</dbReference>
<name>A0A8J3MEU3_9RHOB</name>
<dbReference type="Proteomes" id="UP000611500">
    <property type="component" value="Unassembled WGS sequence"/>
</dbReference>
<accession>A0A8J3MEU3</accession>
<feature type="domain" description="Poly-beta-hydroxybutyrate polymerase N-terminal" evidence="3">
    <location>
        <begin position="102"/>
        <end position="270"/>
    </location>
</feature>
<gene>
    <name evidence="5" type="ORF">GCM10010961_34890</name>
</gene>
<reference evidence="5" key="1">
    <citation type="journal article" date="2014" name="Int. J. Syst. Evol. Microbiol.">
        <title>Complete genome sequence of Corynebacterium casei LMG S-19264T (=DSM 44701T), isolated from a smear-ripened cheese.</title>
        <authorList>
            <consortium name="US DOE Joint Genome Institute (JGI-PGF)"/>
            <person name="Walter F."/>
            <person name="Albersmeier A."/>
            <person name="Kalinowski J."/>
            <person name="Ruckert C."/>
        </authorList>
    </citation>
    <scope>NUCLEOTIDE SEQUENCE</scope>
    <source>
        <strain evidence="5">CGMCC 1.7081</strain>
    </source>
</reference>
<dbReference type="InterPro" id="IPR029058">
    <property type="entry name" value="AB_hydrolase_fold"/>
</dbReference>
<dbReference type="InterPro" id="IPR051321">
    <property type="entry name" value="PHA/PHB_synthase"/>
</dbReference>
<evidence type="ECO:0000313" key="6">
    <source>
        <dbReference type="Proteomes" id="UP000611500"/>
    </source>
</evidence>
<protein>
    <submittedName>
        <fullName evidence="5">Polymerase</fullName>
    </submittedName>
</protein>
<keyword evidence="2" id="KW-0012">Acyltransferase</keyword>